<dbReference type="InterPro" id="IPR043502">
    <property type="entry name" value="DNA/RNA_pol_sf"/>
</dbReference>
<reference evidence="1" key="1">
    <citation type="journal article" date="2014" name="Front. Microbiol.">
        <title>High frequency of phylogenetically diverse reductive dehalogenase-homologous genes in deep subseafloor sedimentary metagenomes.</title>
        <authorList>
            <person name="Kawai M."/>
            <person name="Futagami T."/>
            <person name="Toyoda A."/>
            <person name="Takaki Y."/>
            <person name="Nishi S."/>
            <person name="Hori S."/>
            <person name="Arai W."/>
            <person name="Tsubouchi T."/>
            <person name="Morono Y."/>
            <person name="Uchiyama I."/>
            <person name="Ito T."/>
            <person name="Fujiyama A."/>
            <person name="Inagaki F."/>
            <person name="Takami H."/>
        </authorList>
    </citation>
    <scope>NUCLEOTIDE SEQUENCE</scope>
    <source>
        <strain evidence="1">Expedition CK06-06</strain>
    </source>
</reference>
<sequence>CFEVGVVRVKQIRYLLGEIFELKGHTECFNSFPAIPAHVSAYARLYLWKLMQQAGEGNYFYCDTDSLIVNEVGLWNLQNQIDNVALGSLKVVESANNLTIRGLKDYSTQTKQVIKGIRKNARQIRDGVYEQEVWPSFKGLLRSGQTDTYTVKKQTKVLNRKYTKGHVSSD</sequence>
<dbReference type="Gene3D" id="3.90.1600.10">
    <property type="entry name" value="Palm domain of DNA polymerase"/>
    <property type="match status" value="1"/>
</dbReference>
<accession>X1EDZ3</accession>
<dbReference type="AlphaFoldDB" id="X1EDZ3"/>
<dbReference type="SUPFAM" id="SSF56672">
    <property type="entry name" value="DNA/RNA polymerases"/>
    <property type="match status" value="1"/>
</dbReference>
<proteinExistence type="predicted"/>
<gene>
    <name evidence="1" type="ORF">S03H2_25145</name>
</gene>
<dbReference type="InterPro" id="IPR023211">
    <property type="entry name" value="DNA_pol_palm_dom_sf"/>
</dbReference>
<evidence type="ECO:0000313" key="1">
    <source>
        <dbReference type="EMBL" id="GAH31491.1"/>
    </source>
</evidence>
<organism evidence="1">
    <name type="scientific">marine sediment metagenome</name>
    <dbReference type="NCBI Taxonomy" id="412755"/>
    <lineage>
        <taxon>unclassified sequences</taxon>
        <taxon>metagenomes</taxon>
        <taxon>ecological metagenomes</taxon>
    </lineage>
</organism>
<feature type="non-terminal residue" evidence="1">
    <location>
        <position position="1"/>
    </location>
</feature>
<comment type="caution">
    <text evidence="1">The sequence shown here is derived from an EMBL/GenBank/DDBJ whole genome shotgun (WGS) entry which is preliminary data.</text>
</comment>
<dbReference type="EMBL" id="BARU01014148">
    <property type="protein sequence ID" value="GAH31491.1"/>
    <property type="molecule type" value="Genomic_DNA"/>
</dbReference>
<name>X1EDZ3_9ZZZZ</name>
<protein>
    <submittedName>
        <fullName evidence="1">Uncharacterized protein</fullName>
    </submittedName>
</protein>
<feature type="non-terminal residue" evidence="1">
    <location>
        <position position="170"/>
    </location>
</feature>